<name>A0A6J6C0V8_9ZZZZ</name>
<dbReference type="EMBL" id="CAEZSI010000111">
    <property type="protein sequence ID" value="CAB4544183.1"/>
    <property type="molecule type" value="Genomic_DNA"/>
</dbReference>
<reference evidence="1" key="1">
    <citation type="submission" date="2020-05" db="EMBL/GenBank/DDBJ databases">
        <authorList>
            <person name="Chiriac C."/>
            <person name="Salcher M."/>
            <person name="Ghai R."/>
            <person name="Kavagutti S V."/>
        </authorList>
    </citation>
    <scope>NUCLEOTIDE SEQUENCE</scope>
</reference>
<proteinExistence type="predicted"/>
<evidence type="ECO:0000313" key="1">
    <source>
        <dbReference type="EMBL" id="CAB4544183.1"/>
    </source>
</evidence>
<gene>
    <name evidence="1" type="ORF">UFOPK1412_00814</name>
</gene>
<sequence>MKLTAVASAAFAVTAETPPKASAATATTAIFFKIVFVDISFLSLVELGTIPNSA</sequence>
<dbReference type="AlphaFoldDB" id="A0A6J6C0V8"/>
<protein>
    <submittedName>
        <fullName evidence="1">Unannotated protein</fullName>
    </submittedName>
</protein>
<accession>A0A6J6C0V8</accession>
<organism evidence="1">
    <name type="scientific">freshwater metagenome</name>
    <dbReference type="NCBI Taxonomy" id="449393"/>
    <lineage>
        <taxon>unclassified sequences</taxon>
        <taxon>metagenomes</taxon>
        <taxon>ecological metagenomes</taxon>
    </lineage>
</organism>